<feature type="compositionally biased region" description="Basic and acidic residues" evidence="1">
    <location>
        <begin position="207"/>
        <end position="220"/>
    </location>
</feature>
<protein>
    <submittedName>
        <fullName evidence="4">Signal peptide protein</fullName>
    </submittedName>
</protein>
<evidence type="ECO:0000313" key="5">
    <source>
        <dbReference type="Proteomes" id="UP000016860"/>
    </source>
</evidence>
<dbReference type="Proteomes" id="UP000016860">
    <property type="component" value="Unassembled WGS sequence"/>
</dbReference>
<dbReference type="InterPro" id="IPR050923">
    <property type="entry name" value="Cell_Proc_Reg/RNA_Proc"/>
</dbReference>
<reference evidence="4 5" key="1">
    <citation type="journal article" date="2013" name="Genome Announc.">
        <title>Draft Genome Sequence of the Cellulolytic Bacterium Clostridium papyrosolvens C7 (ATCC 700395).</title>
        <authorList>
            <person name="Zepeda V."/>
            <person name="Dassa B."/>
            <person name="Borovok I."/>
            <person name="Lamed R."/>
            <person name="Bayer E.A."/>
            <person name="Cate J.H."/>
        </authorList>
    </citation>
    <scope>NUCLEOTIDE SEQUENCE [LARGE SCALE GENOMIC DNA]</scope>
    <source>
        <strain evidence="4 5">C7</strain>
    </source>
</reference>
<dbReference type="CDD" id="cd00060">
    <property type="entry name" value="FHA"/>
    <property type="match status" value="1"/>
</dbReference>
<dbReference type="SUPFAM" id="SSF49879">
    <property type="entry name" value="SMAD/FHA domain"/>
    <property type="match status" value="1"/>
</dbReference>
<dbReference type="STRING" id="1330534.L323_18075"/>
<gene>
    <name evidence="4" type="ORF">L323_18075</name>
</gene>
<dbReference type="EMBL" id="ATAY01000093">
    <property type="protein sequence ID" value="EPR08281.1"/>
    <property type="molecule type" value="Genomic_DNA"/>
</dbReference>
<evidence type="ECO:0000256" key="2">
    <source>
        <dbReference type="SAM" id="Phobius"/>
    </source>
</evidence>
<name>U4QYG3_9FIRM</name>
<sequence length="465" mass="53661">MNEMLEQKYDIHYENDSTSNYLVLRPRSHKKLIEYQVQMLLNNNVQGLLGFHINSVGNQINCFYEITSKCTLVNIMNRKKYNRNEFLITMLMITKSIIGIKNYLLNDNNILLDENNIYVDPETMNLFFVYLPFENNTNDLKTFLLNIIIKLAKFQDEDCDNYIQKILENIKSEMFNLIRLKELLENLLGQNIKRNKPNESSGIAEKTATEKPKPPTKRGEVKIPNLPTKECSYINVNTKSKDSLKVFSKISLTQIIVQPVVLVILITILTSKFVRMSENPKTTAIILSLIFIGIDILAIRILNEKKAESSESYKPLKYITEKMRENSYAIAKQTITDKDNKKLEEIHIEKESYHGGETVILPQSQPQAKPYLQERDGENIIKVDKNSILVGRMGSFVDHIIDNNAVGKVHAEILNEDDSYFIMDCSSRNGTYLNDDRIKPNTKVKVNNNDIIRFANKEFTFIIPS</sequence>
<dbReference type="InterPro" id="IPR000253">
    <property type="entry name" value="FHA_dom"/>
</dbReference>
<evidence type="ECO:0000256" key="1">
    <source>
        <dbReference type="SAM" id="MobiDB-lite"/>
    </source>
</evidence>
<dbReference type="PATRIC" id="fig|1330534.3.peg.3591"/>
<dbReference type="Pfam" id="PF00498">
    <property type="entry name" value="FHA"/>
    <property type="match status" value="1"/>
</dbReference>
<dbReference type="AlphaFoldDB" id="U4QYG3"/>
<dbReference type="Gene3D" id="2.60.200.20">
    <property type="match status" value="1"/>
</dbReference>
<organism evidence="4 5">
    <name type="scientific">Ruminiclostridium papyrosolvens C7</name>
    <dbReference type="NCBI Taxonomy" id="1330534"/>
    <lineage>
        <taxon>Bacteria</taxon>
        <taxon>Bacillati</taxon>
        <taxon>Bacillota</taxon>
        <taxon>Clostridia</taxon>
        <taxon>Eubacteriales</taxon>
        <taxon>Oscillospiraceae</taxon>
        <taxon>Ruminiclostridium</taxon>
    </lineage>
</organism>
<dbReference type="InterPro" id="IPR045962">
    <property type="entry name" value="DUF6382"/>
</dbReference>
<feature type="domain" description="FHA" evidence="3">
    <location>
        <begin position="388"/>
        <end position="438"/>
    </location>
</feature>
<feature type="transmembrane region" description="Helical" evidence="2">
    <location>
        <begin position="282"/>
        <end position="302"/>
    </location>
</feature>
<dbReference type="PROSITE" id="PS50006">
    <property type="entry name" value="FHA_DOMAIN"/>
    <property type="match status" value="1"/>
</dbReference>
<dbReference type="SMART" id="SM00240">
    <property type="entry name" value="FHA"/>
    <property type="match status" value="1"/>
</dbReference>
<proteinExistence type="predicted"/>
<feature type="transmembrane region" description="Helical" evidence="2">
    <location>
        <begin position="250"/>
        <end position="270"/>
    </location>
</feature>
<comment type="caution">
    <text evidence="4">The sequence shown here is derived from an EMBL/GenBank/DDBJ whole genome shotgun (WGS) entry which is preliminary data.</text>
</comment>
<evidence type="ECO:0000259" key="3">
    <source>
        <dbReference type="PROSITE" id="PS50006"/>
    </source>
</evidence>
<keyword evidence="2" id="KW-1133">Transmembrane helix</keyword>
<accession>U4QYG3</accession>
<dbReference type="Pfam" id="PF19909">
    <property type="entry name" value="DUF6382"/>
    <property type="match status" value="1"/>
</dbReference>
<dbReference type="PANTHER" id="PTHR23308">
    <property type="entry name" value="NUCLEAR INHIBITOR OF PROTEIN PHOSPHATASE-1"/>
    <property type="match status" value="1"/>
</dbReference>
<evidence type="ECO:0000313" key="4">
    <source>
        <dbReference type="EMBL" id="EPR08281.1"/>
    </source>
</evidence>
<keyword evidence="2" id="KW-0472">Membrane</keyword>
<dbReference type="InterPro" id="IPR008984">
    <property type="entry name" value="SMAD_FHA_dom_sf"/>
</dbReference>
<keyword evidence="2" id="KW-0812">Transmembrane</keyword>
<feature type="region of interest" description="Disordered" evidence="1">
    <location>
        <begin position="195"/>
        <end position="220"/>
    </location>
</feature>